<feature type="compositionally biased region" description="Low complexity" evidence="1">
    <location>
        <begin position="336"/>
        <end position="348"/>
    </location>
</feature>
<comment type="caution">
    <text evidence="2">The sequence shown here is derived from an EMBL/GenBank/DDBJ whole genome shotgun (WGS) entry which is preliminary data.</text>
</comment>
<feature type="compositionally biased region" description="Basic and acidic residues" evidence="1">
    <location>
        <begin position="199"/>
        <end position="215"/>
    </location>
</feature>
<gene>
    <name evidence="2" type="ORF">Tci_042042</name>
</gene>
<sequence>MPTDLPLAPELPTVSPFLCLDDYESEPTYELRERYVSLRLYVDVVSSHIRMIAWNSTLGLRPVMTPTCSAALRSAYRVALSLETSSSDTSFGSSSDSTSHTSESSFIASLQGTQILPNDHLHHSSEAVCSPSGPLTYNRPQCSDYTTPTSSSCAGPSWKRSWSLATSIPSTVHTAGALSSTRASLLPPHKRYIRTSAIHSDESGDEGSPKTHTESDMNLDIRAYIKVETATTDTTTAMTVDGLGIEPVLAGVKMGFELGLAVVESQSEPEEAEADDEADAENYDYYSLWYDSQDIKEIISQRVEEALAAQEANRNAGLIVEIQSHNGYDNDNKSRGNGNHGNNSGDGN</sequence>
<proteinExistence type="predicted"/>
<protein>
    <submittedName>
        <fullName evidence="2">Uncharacterized protein</fullName>
    </submittedName>
</protein>
<evidence type="ECO:0000256" key="1">
    <source>
        <dbReference type="SAM" id="MobiDB-lite"/>
    </source>
</evidence>
<dbReference type="AlphaFoldDB" id="A0A6L2MBZ5"/>
<evidence type="ECO:0000313" key="2">
    <source>
        <dbReference type="EMBL" id="GEU70064.1"/>
    </source>
</evidence>
<dbReference type="EMBL" id="BKCJ010006048">
    <property type="protein sequence ID" value="GEU70064.1"/>
    <property type="molecule type" value="Genomic_DNA"/>
</dbReference>
<accession>A0A6L2MBZ5</accession>
<feature type="region of interest" description="Disordered" evidence="1">
    <location>
        <begin position="196"/>
        <end position="215"/>
    </location>
</feature>
<feature type="region of interest" description="Disordered" evidence="1">
    <location>
        <begin position="325"/>
        <end position="348"/>
    </location>
</feature>
<organism evidence="2">
    <name type="scientific">Tanacetum cinerariifolium</name>
    <name type="common">Dalmatian daisy</name>
    <name type="synonym">Chrysanthemum cinerariifolium</name>
    <dbReference type="NCBI Taxonomy" id="118510"/>
    <lineage>
        <taxon>Eukaryota</taxon>
        <taxon>Viridiplantae</taxon>
        <taxon>Streptophyta</taxon>
        <taxon>Embryophyta</taxon>
        <taxon>Tracheophyta</taxon>
        <taxon>Spermatophyta</taxon>
        <taxon>Magnoliopsida</taxon>
        <taxon>eudicotyledons</taxon>
        <taxon>Gunneridae</taxon>
        <taxon>Pentapetalae</taxon>
        <taxon>asterids</taxon>
        <taxon>campanulids</taxon>
        <taxon>Asterales</taxon>
        <taxon>Asteraceae</taxon>
        <taxon>Asteroideae</taxon>
        <taxon>Anthemideae</taxon>
        <taxon>Anthemidinae</taxon>
        <taxon>Tanacetum</taxon>
    </lineage>
</organism>
<reference evidence="2" key="1">
    <citation type="journal article" date="2019" name="Sci. Rep.">
        <title>Draft genome of Tanacetum cinerariifolium, the natural source of mosquito coil.</title>
        <authorList>
            <person name="Yamashiro T."/>
            <person name="Shiraishi A."/>
            <person name="Satake H."/>
            <person name="Nakayama K."/>
        </authorList>
    </citation>
    <scope>NUCLEOTIDE SEQUENCE</scope>
</reference>
<name>A0A6L2MBZ5_TANCI</name>